<name>A0A1A0RD36_MYCPR</name>
<evidence type="ECO:0000259" key="1">
    <source>
        <dbReference type="PROSITE" id="PS50846"/>
    </source>
</evidence>
<evidence type="ECO:0000313" key="2">
    <source>
        <dbReference type="EMBL" id="OBB32242.1"/>
    </source>
</evidence>
<dbReference type="InterPro" id="IPR006121">
    <property type="entry name" value="HMA_dom"/>
</dbReference>
<reference evidence="3" key="1">
    <citation type="submission" date="2016-06" db="EMBL/GenBank/DDBJ databases">
        <authorList>
            <person name="Sutton G."/>
            <person name="Brinkac L."/>
            <person name="Sanka R."/>
            <person name="Adams M."/>
            <person name="Lau E."/>
            <person name="Mehaffy C."/>
            <person name="Tameris M."/>
            <person name="Hatherill M."/>
            <person name="Hanekom W."/>
            <person name="Mahomed H."/>
            <person name="Mcshane H."/>
        </authorList>
    </citation>
    <scope>NUCLEOTIDE SEQUENCE [LARGE SCALE GENOMIC DNA]</scope>
    <source>
        <strain evidence="3">852002-51209_SCH5440388</strain>
    </source>
</reference>
<dbReference type="AlphaFoldDB" id="A0A1A0RD36"/>
<dbReference type="Gene3D" id="3.30.70.100">
    <property type="match status" value="1"/>
</dbReference>
<evidence type="ECO:0000313" key="3">
    <source>
        <dbReference type="Proteomes" id="UP000093902"/>
    </source>
</evidence>
<organism evidence="2 3">
    <name type="scientific">Mycolicibacterium peregrinum</name>
    <name type="common">Mycobacterium peregrinum</name>
    <dbReference type="NCBI Taxonomy" id="43304"/>
    <lineage>
        <taxon>Bacteria</taxon>
        <taxon>Bacillati</taxon>
        <taxon>Actinomycetota</taxon>
        <taxon>Actinomycetes</taxon>
        <taxon>Mycobacteriales</taxon>
        <taxon>Mycobacteriaceae</taxon>
        <taxon>Mycolicibacterium</taxon>
    </lineage>
</organism>
<dbReference type="Pfam" id="PF00403">
    <property type="entry name" value="HMA"/>
    <property type="match status" value="1"/>
</dbReference>
<dbReference type="GO" id="GO:0046872">
    <property type="term" value="F:metal ion binding"/>
    <property type="evidence" value="ECO:0007669"/>
    <property type="project" value="InterPro"/>
</dbReference>
<accession>A0A1A0RD36</accession>
<gene>
    <name evidence="2" type="ORF">A5792_00535</name>
</gene>
<feature type="domain" description="HMA" evidence="1">
    <location>
        <begin position="1"/>
        <end position="56"/>
    </location>
</feature>
<dbReference type="CDD" id="cd00371">
    <property type="entry name" value="HMA"/>
    <property type="match status" value="1"/>
</dbReference>
<dbReference type="PROSITE" id="PS50846">
    <property type="entry name" value="HMA_2"/>
    <property type="match status" value="1"/>
</dbReference>
<dbReference type="InterPro" id="IPR036163">
    <property type="entry name" value="HMA_dom_sf"/>
</dbReference>
<comment type="caution">
    <text evidence="2">The sequence shown here is derived from an EMBL/GenBank/DDBJ whole genome shotgun (WGS) entry which is preliminary data.</text>
</comment>
<dbReference type="SUPFAM" id="SSF55008">
    <property type="entry name" value="HMA, heavy metal-associated domain"/>
    <property type="match status" value="1"/>
</dbReference>
<dbReference type="Proteomes" id="UP000093902">
    <property type="component" value="Unassembled WGS sequence"/>
</dbReference>
<protein>
    <submittedName>
        <fullName evidence="2">Cation-transporting ATPase</fullName>
    </submittedName>
</protein>
<proteinExistence type="predicted"/>
<dbReference type="EMBL" id="LZSO01000012">
    <property type="protein sequence ID" value="OBB32242.1"/>
    <property type="molecule type" value="Genomic_DNA"/>
</dbReference>
<sequence length="93" mass="9582">MSCGACSRRVENALNKIDGVQASVAISTKVATIDAGPDISVADLCAAVEQAGYQAEERTALDAPESAPDGLPQQRASLVSRAIRWVTVGHMGG</sequence>
<dbReference type="OrthoDB" id="8687281at2"/>
<dbReference type="STRING" id="43304.GCA_001403655_04209"/>